<accession>A0A151ADC7</accession>
<dbReference type="EMBL" id="LTAZ01000005">
    <property type="protein sequence ID" value="KYH25666.1"/>
    <property type="molecule type" value="Genomic_DNA"/>
</dbReference>
<reference evidence="1 2" key="1">
    <citation type="submission" date="2016-02" db="EMBL/GenBank/DDBJ databases">
        <title>Genome sequence of Halalkalicoccus paucihalophilus DSM 24557.</title>
        <authorList>
            <person name="Poehlein A."/>
            <person name="Daniel R."/>
        </authorList>
    </citation>
    <scope>NUCLEOTIDE SEQUENCE [LARGE SCALE GENOMIC DNA]</scope>
    <source>
        <strain evidence="1 2">DSM 24557</strain>
    </source>
</reference>
<dbReference type="Proteomes" id="UP000075321">
    <property type="component" value="Unassembled WGS sequence"/>
</dbReference>
<gene>
    <name evidence="1" type="ORF">HAPAU_23410</name>
</gene>
<keyword evidence="2" id="KW-1185">Reference proteome</keyword>
<organism evidence="1 2">
    <name type="scientific">Halalkalicoccus paucihalophilus</name>
    <dbReference type="NCBI Taxonomy" id="1008153"/>
    <lineage>
        <taxon>Archaea</taxon>
        <taxon>Methanobacteriati</taxon>
        <taxon>Methanobacteriota</taxon>
        <taxon>Stenosarchaea group</taxon>
        <taxon>Halobacteria</taxon>
        <taxon>Halobacteriales</taxon>
        <taxon>Halococcaceae</taxon>
        <taxon>Halalkalicoccus</taxon>
    </lineage>
</organism>
<dbReference type="RefSeq" id="WP_169802645.1">
    <property type="nucleotide sequence ID" value="NZ_LTAZ01000005.1"/>
</dbReference>
<protein>
    <submittedName>
        <fullName evidence="1">Uncharacterized protein</fullName>
    </submittedName>
</protein>
<dbReference type="OrthoDB" id="257177at2157"/>
<dbReference type="PATRIC" id="fig|1008153.3.peg.2390"/>
<evidence type="ECO:0000313" key="1">
    <source>
        <dbReference type="EMBL" id="KYH25666.1"/>
    </source>
</evidence>
<comment type="caution">
    <text evidence="1">The sequence shown here is derived from an EMBL/GenBank/DDBJ whole genome shotgun (WGS) entry which is preliminary data.</text>
</comment>
<dbReference type="AlphaFoldDB" id="A0A151ADC7"/>
<proteinExistence type="predicted"/>
<evidence type="ECO:0000313" key="2">
    <source>
        <dbReference type="Proteomes" id="UP000075321"/>
    </source>
</evidence>
<sequence length="58" mass="6173">MTDGDKKKAVAVCDGCGELVPVRVWPDESLHPIGSDEGCCGETDYRILEDGESAAAFE</sequence>
<name>A0A151ADC7_9EURY</name>